<dbReference type="AlphaFoldDB" id="A0A0F8Y9F3"/>
<dbReference type="EMBL" id="LAZR01067872">
    <property type="protein sequence ID" value="KKK50734.1"/>
    <property type="molecule type" value="Genomic_DNA"/>
</dbReference>
<name>A0A0F8Y9F3_9ZZZZ</name>
<proteinExistence type="predicted"/>
<comment type="caution">
    <text evidence="1">The sequence shown here is derived from an EMBL/GenBank/DDBJ whole genome shotgun (WGS) entry which is preliminary data.</text>
</comment>
<accession>A0A0F8Y9F3</accession>
<reference evidence="1" key="1">
    <citation type="journal article" date="2015" name="Nature">
        <title>Complex archaea that bridge the gap between prokaryotes and eukaryotes.</title>
        <authorList>
            <person name="Spang A."/>
            <person name="Saw J.H."/>
            <person name="Jorgensen S.L."/>
            <person name="Zaremba-Niedzwiedzka K."/>
            <person name="Martijn J."/>
            <person name="Lind A.E."/>
            <person name="van Eijk R."/>
            <person name="Schleper C."/>
            <person name="Guy L."/>
            <person name="Ettema T.J."/>
        </authorList>
    </citation>
    <scope>NUCLEOTIDE SEQUENCE</scope>
</reference>
<protein>
    <submittedName>
        <fullName evidence="1">Uncharacterized protein</fullName>
    </submittedName>
</protein>
<dbReference type="PROSITE" id="PS51257">
    <property type="entry name" value="PROKAR_LIPOPROTEIN"/>
    <property type="match status" value="1"/>
</dbReference>
<organism evidence="1">
    <name type="scientific">marine sediment metagenome</name>
    <dbReference type="NCBI Taxonomy" id="412755"/>
    <lineage>
        <taxon>unclassified sequences</taxon>
        <taxon>metagenomes</taxon>
        <taxon>ecological metagenomes</taxon>
    </lineage>
</organism>
<sequence length="106" mass="11679">MKILLILSCLLIMCGCGKEREELFVIQDSSFLDWGDVEETPFVVIDSPYSSEITTALLSAIFTKPIDFEMVAFLKEMAIYEAGEDTIIIAFGDGSEITINLTKGGD</sequence>
<evidence type="ECO:0000313" key="1">
    <source>
        <dbReference type="EMBL" id="KKK50734.1"/>
    </source>
</evidence>
<gene>
    <name evidence="1" type="ORF">LCGC14_3122080</name>
</gene>